<organism evidence="4 5">
    <name type="scientific">Euplotes crassus</name>
    <dbReference type="NCBI Taxonomy" id="5936"/>
    <lineage>
        <taxon>Eukaryota</taxon>
        <taxon>Sar</taxon>
        <taxon>Alveolata</taxon>
        <taxon>Ciliophora</taxon>
        <taxon>Intramacronucleata</taxon>
        <taxon>Spirotrichea</taxon>
        <taxon>Hypotrichia</taxon>
        <taxon>Euplotida</taxon>
        <taxon>Euplotidae</taxon>
        <taxon>Moneuplotes</taxon>
    </lineage>
</organism>
<protein>
    <recommendedName>
        <fullName evidence="3">FHA domain-containing protein</fullName>
    </recommendedName>
</protein>
<dbReference type="Proteomes" id="UP001295684">
    <property type="component" value="Unassembled WGS sequence"/>
</dbReference>
<feature type="compositionally biased region" description="Polar residues" evidence="2">
    <location>
        <begin position="486"/>
        <end position="498"/>
    </location>
</feature>
<evidence type="ECO:0000313" key="5">
    <source>
        <dbReference type="Proteomes" id="UP001295684"/>
    </source>
</evidence>
<dbReference type="PROSITE" id="PS50006">
    <property type="entry name" value="FHA_DOMAIN"/>
    <property type="match status" value="1"/>
</dbReference>
<feature type="domain" description="FHA" evidence="3">
    <location>
        <begin position="57"/>
        <end position="108"/>
    </location>
</feature>
<gene>
    <name evidence="4" type="ORF">ECRASSUSDP1_LOCUS562</name>
</gene>
<dbReference type="PANTHER" id="PTHR23308">
    <property type="entry name" value="NUCLEAR INHIBITOR OF PROTEIN PHOSPHATASE-1"/>
    <property type="match status" value="1"/>
</dbReference>
<reference evidence="4" key="1">
    <citation type="submission" date="2023-07" db="EMBL/GenBank/DDBJ databases">
        <authorList>
            <consortium name="AG Swart"/>
            <person name="Singh M."/>
            <person name="Singh A."/>
            <person name="Seah K."/>
            <person name="Emmerich C."/>
        </authorList>
    </citation>
    <scope>NUCLEOTIDE SEQUENCE</scope>
    <source>
        <strain evidence="4">DP1</strain>
    </source>
</reference>
<dbReference type="Gene3D" id="2.60.200.20">
    <property type="match status" value="1"/>
</dbReference>
<evidence type="ECO:0000313" key="4">
    <source>
        <dbReference type="EMBL" id="CAI2359276.1"/>
    </source>
</evidence>
<dbReference type="AlphaFoldDB" id="A0AAD1U2Y3"/>
<feature type="compositionally biased region" description="Basic and acidic residues" evidence="2">
    <location>
        <begin position="603"/>
        <end position="618"/>
    </location>
</feature>
<dbReference type="Pfam" id="PF00498">
    <property type="entry name" value="FHA"/>
    <property type="match status" value="1"/>
</dbReference>
<name>A0AAD1U2Y3_EUPCR</name>
<evidence type="ECO:0000256" key="1">
    <source>
        <dbReference type="SAM" id="Coils"/>
    </source>
</evidence>
<dbReference type="EMBL" id="CAMPGE010000528">
    <property type="protein sequence ID" value="CAI2359276.1"/>
    <property type="molecule type" value="Genomic_DNA"/>
</dbReference>
<dbReference type="SUPFAM" id="SSF49879">
    <property type="entry name" value="SMAD/FHA domain"/>
    <property type="match status" value="1"/>
</dbReference>
<dbReference type="SMART" id="SM00240">
    <property type="entry name" value="FHA"/>
    <property type="match status" value="1"/>
</dbReference>
<dbReference type="InterPro" id="IPR050923">
    <property type="entry name" value="Cell_Proc_Reg/RNA_Proc"/>
</dbReference>
<feature type="coiled-coil region" evidence="1">
    <location>
        <begin position="245"/>
        <end position="307"/>
    </location>
</feature>
<feature type="compositionally biased region" description="Basic and acidic residues" evidence="2">
    <location>
        <begin position="499"/>
        <end position="516"/>
    </location>
</feature>
<feature type="coiled-coil region" evidence="1">
    <location>
        <begin position="365"/>
        <end position="442"/>
    </location>
</feature>
<evidence type="ECO:0000259" key="3">
    <source>
        <dbReference type="PROSITE" id="PS50006"/>
    </source>
</evidence>
<comment type="caution">
    <text evidence="4">The sequence shown here is derived from an EMBL/GenBank/DDBJ whole genome shotgun (WGS) entry which is preliminary data.</text>
</comment>
<keyword evidence="1" id="KW-0175">Coiled coil</keyword>
<feature type="region of interest" description="Disordered" evidence="2">
    <location>
        <begin position="591"/>
        <end position="618"/>
    </location>
</feature>
<dbReference type="InterPro" id="IPR008984">
    <property type="entry name" value="SMAD_FHA_dom_sf"/>
</dbReference>
<feature type="compositionally biased region" description="Polar residues" evidence="2">
    <location>
        <begin position="520"/>
        <end position="530"/>
    </location>
</feature>
<feature type="compositionally biased region" description="Acidic residues" evidence="2">
    <location>
        <begin position="137"/>
        <end position="147"/>
    </location>
</feature>
<dbReference type="InterPro" id="IPR000253">
    <property type="entry name" value="FHA_dom"/>
</dbReference>
<accession>A0AAD1U2Y3</accession>
<keyword evidence="5" id="KW-1185">Reference proteome</keyword>
<feature type="region of interest" description="Disordered" evidence="2">
    <location>
        <begin position="137"/>
        <end position="162"/>
    </location>
</feature>
<feature type="region of interest" description="Disordered" evidence="2">
    <location>
        <begin position="453"/>
        <end position="559"/>
    </location>
</feature>
<evidence type="ECO:0000256" key="2">
    <source>
        <dbReference type="SAM" id="MobiDB-lite"/>
    </source>
</evidence>
<proteinExistence type="predicted"/>
<sequence length="618" mass="71820">MDEFKLPPAKAPADRQKLKIDYEPPIWSGIPPPGAKLEILKGGNIIRTIPLKDKQYFVFGRLEGSVDILCEHESISRAHCILQFKDTGEAYLYDLGSTHGTKENKMSLPPREHIKLEHSSMFKLGQSTRLYIYSYDKEEEEEEEENDQLMQTESEQSKTRKERMLKNYEEHKKTEEELQNAISKQRSGWNNFNDEADENQNNTSSLLSEEEIKKYGLKLGQQINYSALKEHKGLTDPQKAVIKKAESSIKRIEKLTRELDGIQDKQAKMLDLTDGQQQRYYKLEEELDSLRETLVNQEENIRNMIVNGEEEDNYDEIKAQRNFYKEWENQDFEDEFYDRSKFNKFNKTKRNNKITRKDIKEGDTYENVKLRLDKHMAERDRLMARLIEIDYQEKQRKAQKQEEDEFEAFMNANESEIKSDEKEFCTQKINEVKDEIEKCNQMLTLLMPSSFSTAQKAQPIKPKVQKDNPKVNKKQSKSSKQNENNGLSSVFQKLSSMAKNKEKELKQNIKEPKEEEIASVLSTPRFPQNSEGEKQVSMSDVAPAPAPVPEPASTPNSFFSEIVSNIQPVTSSDSIDTSKYSSFVQQYNQYHDSKAYTGSKPDSSQKRQKTSEEEEISK</sequence>